<dbReference type="OrthoDB" id="5244761at2759"/>
<gene>
    <name evidence="2" type="ORF">DL546_000827</name>
</gene>
<name>A0A420XXJ4_9PEZI</name>
<evidence type="ECO:0000256" key="1">
    <source>
        <dbReference type="SAM" id="MobiDB-lite"/>
    </source>
</evidence>
<evidence type="ECO:0008006" key="4">
    <source>
        <dbReference type="Google" id="ProtNLM"/>
    </source>
</evidence>
<dbReference type="EMBL" id="QVQW01000117">
    <property type="protein sequence ID" value="RKU40168.1"/>
    <property type="molecule type" value="Genomic_DNA"/>
</dbReference>
<dbReference type="AlphaFoldDB" id="A0A420XXJ4"/>
<evidence type="ECO:0000313" key="2">
    <source>
        <dbReference type="EMBL" id="RKU40168.1"/>
    </source>
</evidence>
<dbReference type="STRING" id="177199.A0A420XXJ4"/>
<protein>
    <recommendedName>
        <fullName evidence="4">Transcription factor domain-containing protein</fullName>
    </recommendedName>
</protein>
<reference evidence="2 3" key="1">
    <citation type="submission" date="2018-08" db="EMBL/GenBank/DDBJ databases">
        <title>Draft genome of the lignicolous fungus Coniochaeta pulveracea.</title>
        <authorList>
            <person name="Borstlap C.J."/>
            <person name="De Witt R.N."/>
            <person name="Botha A."/>
            <person name="Volschenk H."/>
        </authorList>
    </citation>
    <scope>NUCLEOTIDE SEQUENCE [LARGE SCALE GENOMIC DNA]</scope>
    <source>
        <strain evidence="2 3">CAB683</strain>
    </source>
</reference>
<comment type="caution">
    <text evidence="2">The sequence shown here is derived from an EMBL/GenBank/DDBJ whole genome shotgun (WGS) entry which is preliminary data.</text>
</comment>
<dbReference type="Proteomes" id="UP000275385">
    <property type="component" value="Unassembled WGS sequence"/>
</dbReference>
<evidence type="ECO:0000313" key="3">
    <source>
        <dbReference type="Proteomes" id="UP000275385"/>
    </source>
</evidence>
<keyword evidence="3" id="KW-1185">Reference proteome</keyword>
<feature type="region of interest" description="Disordered" evidence="1">
    <location>
        <begin position="24"/>
        <end position="47"/>
    </location>
</feature>
<sequence>MHPLIPPLFLHAMVRSFLDEVQNEQPSHTDIGTKRKQPQSGTSEKDYFRPARPVLKPSIQNSLVLTALALGKICLWKDKIPEILPRKEIGGFVVVQSMDEPFVHDLFGIRNMEVIPGLDYFAYATHILQKQNGRYQLEYILIKVLASLYYGQLGRPVQSYDCIHDASNKLLALLMPYFGRFSEMKQQIQQDPAFRARHNETSSPEVMYLLMFWSCVQLESDLIAELALPPSELMNYESVMPQPDIARAESQCGFARTVLLSFHTHLFFHKLKPAFRQFHAPPTSQTPDLKELEELPDFLPQELGFAEHNSLAADILQAHLQGTYLQIIAIAYRPCVMRILESNGHCNDPELIQAAKKGIQAMIDSTKAYHGLGLQRLIVPHVWVIAHRQWCNILILIKASRTPILNEVIREKTMRGLLSSTISFLKTVSHRSSALFKDLQILQGLEEDLFSGPSDDYLDSDCMDIMGR</sequence>
<dbReference type="PANTHER" id="PTHR47785:SF4">
    <property type="entry name" value="ZN(II)2CYS6 TRANSCRIPTION FACTOR (EUROFUNG)"/>
    <property type="match status" value="1"/>
</dbReference>
<organism evidence="2 3">
    <name type="scientific">Coniochaeta pulveracea</name>
    <dbReference type="NCBI Taxonomy" id="177199"/>
    <lineage>
        <taxon>Eukaryota</taxon>
        <taxon>Fungi</taxon>
        <taxon>Dikarya</taxon>
        <taxon>Ascomycota</taxon>
        <taxon>Pezizomycotina</taxon>
        <taxon>Sordariomycetes</taxon>
        <taxon>Sordariomycetidae</taxon>
        <taxon>Coniochaetales</taxon>
        <taxon>Coniochaetaceae</taxon>
        <taxon>Coniochaeta</taxon>
    </lineage>
</organism>
<proteinExistence type="predicted"/>
<accession>A0A420XXJ4</accession>
<dbReference type="InterPro" id="IPR053181">
    <property type="entry name" value="EcdB-like_regulator"/>
</dbReference>
<dbReference type="PANTHER" id="PTHR47785">
    <property type="entry name" value="ZN(II)2CYS6 TRANSCRIPTION FACTOR (EUROFUNG)-RELATED-RELATED"/>
    <property type="match status" value="1"/>
</dbReference>
<dbReference type="CDD" id="cd12148">
    <property type="entry name" value="fungal_TF_MHR"/>
    <property type="match status" value="1"/>
</dbReference>